<evidence type="ECO:0000313" key="2">
    <source>
        <dbReference type="EMBL" id="TEB22805.1"/>
    </source>
</evidence>
<protein>
    <submittedName>
        <fullName evidence="2">Uncharacterized protein</fullName>
    </submittedName>
</protein>
<keyword evidence="3" id="KW-1185">Reference proteome</keyword>
<dbReference type="Proteomes" id="UP000298030">
    <property type="component" value="Unassembled WGS sequence"/>
</dbReference>
<feature type="compositionally biased region" description="Basic and acidic residues" evidence="1">
    <location>
        <begin position="158"/>
        <end position="191"/>
    </location>
</feature>
<evidence type="ECO:0000256" key="1">
    <source>
        <dbReference type="SAM" id="MobiDB-lite"/>
    </source>
</evidence>
<gene>
    <name evidence="2" type="ORF">FA13DRAFT_1715765</name>
</gene>
<feature type="compositionally biased region" description="Basic and acidic residues" evidence="1">
    <location>
        <begin position="130"/>
        <end position="151"/>
    </location>
</feature>
<feature type="region of interest" description="Disordered" evidence="1">
    <location>
        <begin position="130"/>
        <end position="213"/>
    </location>
</feature>
<sequence>MDAKRDISVWSGTQPLQLEVGAAMPHFSDELQVSTLGVTGPDQGVMSLGYIPRYLQRAWGRRRDSDQYSRNFSEKNHQVEGVDGGTWRERTMRAVEGLPKRVPAQADVGIWAKERNEQEGKMRGIEMTKNGRERKGRCKENGRVKPGEGRKGQRGTHIKWEWRRRYVERDNGEAQRKLNESSRKTAPDATKDASSWACASEEGGRGAGKPKRM</sequence>
<comment type="caution">
    <text evidence="2">The sequence shown here is derived from an EMBL/GenBank/DDBJ whole genome shotgun (WGS) entry which is preliminary data.</text>
</comment>
<organism evidence="2 3">
    <name type="scientific">Coprinellus micaceus</name>
    <name type="common">Glistening ink-cap mushroom</name>
    <name type="synonym">Coprinus micaceus</name>
    <dbReference type="NCBI Taxonomy" id="71717"/>
    <lineage>
        <taxon>Eukaryota</taxon>
        <taxon>Fungi</taxon>
        <taxon>Dikarya</taxon>
        <taxon>Basidiomycota</taxon>
        <taxon>Agaricomycotina</taxon>
        <taxon>Agaricomycetes</taxon>
        <taxon>Agaricomycetidae</taxon>
        <taxon>Agaricales</taxon>
        <taxon>Agaricineae</taxon>
        <taxon>Psathyrellaceae</taxon>
        <taxon>Coprinellus</taxon>
    </lineage>
</organism>
<dbReference type="AlphaFoldDB" id="A0A4Y7SLT0"/>
<name>A0A4Y7SLT0_COPMI</name>
<proteinExistence type="predicted"/>
<evidence type="ECO:0000313" key="3">
    <source>
        <dbReference type="Proteomes" id="UP000298030"/>
    </source>
</evidence>
<reference evidence="2 3" key="1">
    <citation type="journal article" date="2019" name="Nat. Ecol. Evol.">
        <title>Megaphylogeny resolves global patterns of mushroom evolution.</title>
        <authorList>
            <person name="Varga T."/>
            <person name="Krizsan K."/>
            <person name="Foldi C."/>
            <person name="Dima B."/>
            <person name="Sanchez-Garcia M."/>
            <person name="Sanchez-Ramirez S."/>
            <person name="Szollosi G.J."/>
            <person name="Szarkandi J.G."/>
            <person name="Papp V."/>
            <person name="Albert L."/>
            <person name="Andreopoulos W."/>
            <person name="Angelini C."/>
            <person name="Antonin V."/>
            <person name="Barry K.W."/>
            <person name="Bougher N.L."/>
            <person name="Buchanan P."/>
            <person name="Buyck B."/>
            <person name="Bense V."/>
            <person name="Catcheside P."/>
            <person name="Chovatia M."/>
            <person name="Cooper J."/>
            <person name="Damon W."/>
            <person name="Desjardin D."/>
            <person name="Finy P."/>
            <person name="Geml J."/>
            <person name="Haridas S."/>
            <person name="Hughes K."/>
            <person name="Justo A."/>
            <person name="Karasinski D."/>
            <person name="Kautmanova I."/>
            <person name="Kiss B."/>
            <person name="Kocsube S."/>
            <person name="Kotiranta H."/>
            <person name="LaButti K.M."/>
            <person name="Lechner B.E."/>
            <person name="Liimatainen K."/>
            <person name="Lipzen A."/>
            <person name="Lukacs Z."/>
            <person name="Mihaltcheva S."/>
            <person name="Morgado L.N."/>
            <person name="Niskanen T."/>
            <person name="Noordeloos M.E."/>
            <person name="Ohm R.A."/>
            <person name="Ortiz-Santana B."/>
            <person name="Ovrebo C."/>
            <person name="Racz N."/>
            <person name="Riley R."/>
            <person name="Savchenko A."/>
            <person name="Shiryaev A."/>
            <person name="Soop K."/>
            <person name="Spirin V."/>
            <person name="Szebenyi C."/>
            <person name="Tomsovsky M."/>
            <person name="Tulloss R.E."/>
            <person name="Uehling J."/>
            <person name="Grigoriev I.V."/>
            <person name="Vagvolgyi C."/>
            <person name="Papp T."/>
            <person name="Martin F.M."/>
            <person name="Miettinen O."/>
            <person name="Hibbett D.S."/>
            <person name="Nagy L.G."/>
        </authorList>
    </citation>
    <scope>NUCLEOTIDE SEQUENCE [LARGE SCALE GENOMIC DNA]</scope>
    <source>
        <strain evidence="2 3">FP101781</strain>
    </source>
</reference>
<dbReference type="EMBL" id="QPFP01000085">
    <property type="protein sequence ID" value="TEB22805.1"/>
    <property type="molecule type" value="Genomic_DNA"/>
</dbReference>
<accession>A0A4Y7SLT0</accession>